<sequence length="219" mass="22307">MTRIHARAASAPAEVVADLARFGVATVHEAYDRRGLMTGLTPLDPELTACGPAVTALCHAGDNLMVHAAIDTCTPGDILVVATLSPSTHGMFGDLLATLCQARGVAALVIDAGVRDTRDIRRAGFPVWSRAISAAGTTKQAAGWVNTPVVCGGVQVTPGDLVLADADGVVVVATSDAAEVAAAAARREEHEGAVRARYAAGHGKNIDDLLRQAGAAGLS</sequence>
<dbReference type="CDD" id="cd16841">
    <property type="entry name" value="RraA_family"/>
    <property type="match status" value="1"/>
</dbReference>
<comment type="catalytic activity">
    <reaction evidence="11">
        <text>oxaloacetate + H(+) = pyruvate + CO2</text>
        <dbReference type="Rhea" id="RHEA:15641"/>
        <dbReference type="ChEBI" id="CHEBI:15361"/>
        <dbReference type="ChEBI" id="CHEBI:15378"/>
        <dbReference type="ChEBI" id="CHEBI:16452"/>
        <dbReference type="ChEBI" id="CHEBI:16526"/>
        <dbReference type="EC" id="4.1.1.112"/>
    </reaction>
</comment>
<dbReference type="PANTHER" id="PTHR33254">
    <property type="entry name" value="4-HYDROXY-4-METHYL-2-OXOGLUTARATE ALDOLASE 3-RELATED"/>
    <property type="match status" value="1"/>
</dbReference>
<keyword evidence="13" id="KW-1185">Reference proteome</keyword>
<dbReference type="EC" id="4.1.3.17" evidence="5"/>
<comment type="caution">
    <text evidence="12">The sequence shown here is derived from an EMBL/GenBank/DDBJ whole genome shotgun (WGS) entry which is preliminary data.</text>
</comment>
<protein>
    <recommendedName>
        <fullName evidence="7">Putative 4-hydroxy-4-methyl-2-oxoglutarate aldolase</fullName>
        <ecNumber evidence="6">4.1.1.112</ecNumber>
        <ecNumber evidence="5">4.1.3.17</ecNumber>
    </recommendedName>
    <alternativeName>
        <fullName evidence="10">Oxaloacetate decarboxylase</fullName>
    </alternativeName>
    <alternativeName>
        <fullName evidence="9">RraA-like protein</fullName>
    </alternativeName>
</protein>
<accession>A0ABU0ZFA1</accession>
<name>A0ABU0ZFA1_9ACTN</name>
<comment type="similarity">
    <text evidence="3">Belongs to the class II aldolase/RraA-like family.</text>
</comment>
<reference evidence="12 13" key="1">
    <citation type="submission" date="2023-08" db="EMBL/GenBank/DDBJ databases">
        <title>Phytohabitans sansha sp. nov., isolated from marine sediment.</title>
        <authorList>
            <person name="Zhao Y."/>
            <person name="Yi K."/>
        </authorList>
    </citation>
    <scope>NUCLEOTIDE SEQUENCE [LARGE SCALE GENOMIC DNA]</scope>
    <source>
        <strain evidence="12 13">ZYX-F-186</strain>
    </source>
</reference>
<organism evidence="12 13">
    <name type="scientific">Phytohabitans maris</name>
    <dbReference type="NCBI Taxonomy" id="3071409"/>
    <lineage>
        <taxon>Bacteria</taxon>
        <taxon>Bacillati</taxon>
        <taxon>Actinomycetota</taxon>
        <taxon>Actinomycetes</taxon>
        <taxon>Micromonosporales</taxon>
        <taxon>Micromonosporaceae</taxon>
    </lineage>
</organism>
<evidence type="ECO:0000256" key="4">
    <source>
        <dbReference type="ARBA" id="ARBA00011233"/>
    </source>
</evidence>
<dbReference type="SUPFAM" id="SSF89562">
    <property type="entry name" value="RraA-like"/>
    <property type="match status" value="1"/>
</dbReference>
<dbReference type="PANTHER" id="PTHR33254:SF16">
    <property type="entry name" value="BLR3842 PROTEIN"/>
    <property type="match status" value="1"/>
</dbReference>
<evidence type="ECO:0000256" key="1">
    <source>
        <dbReference type="ARBA" id="ARBA00001342"/>
    </source>
</evidence>
<dbReference type="RefSeq" id="WP_308711899.1">
    <property type="nucleotide sequence ID" value="NZ_JAVHUY010000007.1"/>
</dbReference>
<dbReference type="Proteomes" id="UP001230908">
    <property type="component" value="Unassembled WGS sequence"/>
</dbReference>
<dbReference type="InterPro" id="IPR005493">
    <property type="entry name" value="RraA/RraA-like"/>
</dbReference>
<evidence type="ECO:0000256" key="6">
    <source>
        <dbReference type="ARBA" id="ARBA00012947"/>
    </source>
</evidence>
<evidence type="ECO:0000256" key="2">
    <source>
        <dbReference type="ARBA" id="ARBA00001968"/>
    </source>
</evidence>
<comment type="subunit">
    <text evidence="4">Homotrimer.</text>
</comment>
<dbReference type="Pfam" id="PF03737">
    <property type="entry name" value="RraA-like"/>
    <property type="match status" value="1"/>
</dbReference>
<dbReference type="Gene3D" id="3.50.30.40">
    <property type="entry name" value="Ribonuclease E inhibitor RraA/RraA-like"/>
    <property type="match status" value="1"/>
</dbReference>
<evidence type="ECO:0000256" key="11">
    <source>
        <dbReference type="ARBA" id="ARBA00047973"/>
    </source>
</evidence>
<comment type="catalytic activity">
    <reaction evidence="1">
        <text>4-hydroxy-4-methyl-2-oxoglutarate = 2 pyruvate</text>
        <dbReference type="Rhea" id="RHEA:22748"/>
        <dbReference type="ChEBI" id="CHEBI:15361"/>
        <dbReference type="ChEBI" id="CHEBI:58276"/>
        <dbReference type="EC" id="4.1.3.17"/>
    </reaction>
</comment>
<dbReference type="InterPro" id="IPR036704">
    <property type="entry name" value="RraA/RraA-like_sf"/>
</dbReference>
<comment type="cofactor">
    <cofactor evidence="2">
        <name>a divalent metal cation</name>
        <dbReference type="ChEBI" id="CHEBI:60240"/>
    </cofactor>
</comment>
<dbReference type="EMBL" id="JAVHUY010000007">
    <property type="protein sequence ID" value="MDQ7904627.1"/>
    <property type="molecule type" value="Genomic_DNA"/>
</dbReference>
<evidence type="ECO:0000256" key="9">
    <source>
        <dbReference type="ARBA" id="ARBA00030169"/>
    </source>
</evidence>
<evidence type="ECO:0000313" key="12">
    <source>
        <dbReference type="EMBL" id="MDQ7904627.1"/>
    </source>
</evidence>
<evidence type="ECO:0000256" key="3">
    <source>
        <dbReference type="ARBA" id="ARBA00008621"/>
    </source>
</evidence>
<evidence type="ECO:0000256" key="8">
    <source>
        <dbReference type="ARBA" id="ARBA00025046"/>
    </source>
</evidence>
<evidence type="ECO:0000256" key="7">
    <source>
        <dbReference type="ARBA" id="ARBA00016549"/>
    </source>
</evidence>
<gene>
    <name evidence="12" type="ORF">RB614_08840</name>
</gene>
<dbReference type="EC" id="4.1.1.112" evidence="6"/>
<proteinExistence type="inferred from homology"/>
<evidence type="ECO:0000313" key="13">
    <source>
        <dbReference type="Proteomes" id="UP001230908"/>
    </source>
</evidence>
<comment type="function">
    <text evidence="8">Catalyzes the aldol cleavage of 4-hydroxy-4-methyl-2-oxoglutarate (HMG) into 2 molecules of pyruvate. Also contains a secondary oxaloacetate (OAA) decarboxylase activity due to the common pyruvate enolate transition state formed following C-C bond cleavage in the retro-aldol and decarboxylation reactions.</text>
</comment>
<dbReference type="NCBIfam" id="NF006731">
    <property type="entry name" value="PRK09262.1"/>
    <property type="match status" value="1"/>
</dbReference>
<evidence type="ECO:0000256" key="5">
    <source>
        <dbReference type="ARBA" id="ARBA00012213"/>
    </source>
</evidence>
<evidence type="ECO:0000256" key="10">
    <source>
        <dbReference type="ARBA" id="ARBA00032305"/>
    </source>
</evidence>